<feature type="region of interest" description="Disordered" evidence="1">
    <location>
        <begin position="109"/>
        <end position="208"/>
    </location>
</feature>
<evidence type="ECO:0000313" key="3">
    <source>
        <dbReference type="EMBL" id="TDH60110.1"/>
    </source>
</evidence>
<evidence type="ECO:0000313" key="4">
    <source>
        <dbReference type="Proteomes" id="UP000295096"/>
    </source>
</evidence>
<keyword evidence="4" id="KW-1185">Reference proteome</keyword>
<protein>
    <submittedName>
        <fullName evidence="3">ParA family protein</fullName>
    </submittedName>
</protein>
<gene>
    <name evidence="3" type="ORF">E2C06_24025</name>
</gene>
<dbReference type="AlphaFoldDB" id="A0A4R5QAM7"/>
<dbReference type="InterPro" id="IPR002586">
    <property type="entry name" value="CobQ/CobB/MinD/ParA_Nub-bd_dom"/>
</dbReference>
<sequence>MQIITLASRKGGAGKTTVARNLAVAAELAGEGPVALVDIDPQGGLAAWWNRREAETPAFINCDTSNLSAEILRLRSAGFAYCIIDTPPSVEDTARLAIRLATLAVVPVQPSPRRSERDRRHDRHRRGRGPPPGVRGQSRHQAGKIDRRGGRGPVPARHCCPGYAAPERGVSIGRDQRPGGAGIRAGRHISRRGPTALDLHPWKSKQAS</sequence>
<feature type="domain" description="CobQ/CobB/MinD/ParA nucleotide binding" evidence="2">
    <location>
        <begin position="4"/>
        <end position="50"/>
    </location>
</feature>
<accession>A0A4R5QAM7</accession>
<dbReference type="SUPFAM" id="SSF52540">
    <property type="entry name" value="P-loop containing nucleoside triphosphate hydrolases"/>
    <property type="match status" value="1"/>
</dbReference>
<proteinExistence type="predicted"/>
<comment type="caution">
    <text evidence="3">The sequence shown here is derived from an EMBL/GenBank/DDBJ whole genome shotgun (WGS) entry which is preliminary data.</text>
</comment>
<dbReference type="InterPro" id="IPR027417">
    <property type="entry name" value="P-loop_NTPase"/>
</dbReference>
<dbReference type="Gene3D" id="3.40.50.300">
    <property type="entry name" value="P-loop containing nucleotide triphosphate hydrolases"/>
    <property type="match status" value="1"/>
</dbReference>
<dbReference type="OrthoDB" id="7331108at2"/>
<dbReference type="EMBL" id="SMSJ01000045">
    <property type="protein sequence ID" value="TDH60110.1"/>
    <property type="molecule type" value="Genomic_DNA"/>
</dbReference>
<reference evidence="3 4" key="1">
    <citation type="journal article" date="2016" name="J. Microbiol.">
        <title>Dankookia rubra gen. nov., sp. nov., an alphaproteobacterium isolated from sediment of a shallow stream.</title>
        <authorList>
            <person name="Kim W.H."/>
            <person name="Kim D.H."/>
            <person name="Kang K."/>
            <person name="Ahn T.Y."/>
        </authorList>
    </citation>
    <scope>NUCLEOTIDE SEQUENCE [LARGE SCALE GENOMIC DNA]</scope>
    <source>
        <strain evidence="3 4">JCM30602</strain>
    </source>
</reference>
<evidence type="ECO:0000256" key="1">
    <source>
        <dbReference type="SAM" id="MobiDB-lite"/>
    </source>
</evidence>
<dbReference type="CDD" id="cd02042">
    <property type="entry name" value="ParAB_family"/>
    <property type="match status" value="1"/>
</dbReference>
<evidence type="ECO:0000259" key="2">
    <source>
        <dbReference type="Pfam" id="PF01656"/>
    </source>
</evidence>
<organism evidence="3 4">
    <name type="scientific">Dankookia rubra</name>
    <dbReference type="NCBI Taxonomy" id="1442381"/>
    <lineage>
        <taxon>Bacteria</taxon>
        <taxon>Pseudomonadati</taxon>
        <taxon>Pseudomonadota</taxon>
        <taxon>Alphaproteobacteria</taxon>
        <taxon>Acetobacterales</taxon>
        <taxon>Roseomonadaceae</taxon>
        <taxon>Dankookia</taxon>
    </lineage>
</organism>
<name>A0A4R5QAM7_9PROT</name>
<dbReference type="PANTHER" id="PTHR13696:SF96">
    <property type="entry name" value="COBQ_COBB_MIND_PARA NUCLEOTIDE BINDING DOMAIN-CONTAINING PROTEIN"/>
    <property type="match status" value="1"/>
</dbReference>
<dbReference type="PANTHER" id="PTHR13696">
    <property type="entry name" value="P-LOOP CONTAINING NUCLEOSIDE TRIPHOSPHATE HYDROLASE"/>
    <property type="match status" value="1"/>
</dbReference>
<dbReference type="Proteomes" id="UP000295096">
    <property type="component" value="Unassembled WGS sequence"/>
</dbReference>
<dbReference type="InterPro" id="IPR050678">
    <property type="entry name" value="DNA_Partitioning_ATPase"/>
</dbReference>
<dbReference type="Pfam" id="PF01656">
    <property type="entry name" value="CbiA"/>
    <property type="match status" value="1"/>
</dbReference>